<dbReference type="InterPro" id="IPR001810">
    <property type="entry name" value="F-box_dom"/>
</dbReference>
<dbReference type="AlphaFoldDB" id="A0A814X9E6"/>
<evidence type="ECO:0000313" key="3">
    <source>
        <dbReference type="Proteomes" id="UP000663882"/>
    </source>
</evidence>
<comment type="caution">
    <text evidence="2">The sequence shown here is derived from an EMBL/GenBank/DDBJ whole genome shotgun (WGS) entry which is preliminary data.</text>
</comment>
<sequence>MESSNKNYLSIVDLPNEILLIIFNKLKTVDALYSLVDINQRFDRLVFDSLHIRNLDTTSITIKSYYEWNFSIDNNLLSKISEKILPRIHHQLNELIVEQYSMERILFTVNYPKLYSLSLVNFQEEILFQFLTGDSVLHDLLTQQIRYLNIDVSYEPKSKASKTLSTIFLLILSTCQRLIYLNYCQLFPDRMSPICIYKYPSTSCISSSLTKLKVNVEKFDDCLYLVRHLKYLSTLIIDVKKISLSLSDRNNKDKLLNLKCFSLTSIEFTSHYNDQIIPLLRRMINLKELTLFLSVLKRYSTYIDGIQLHDQILIYTSQLNKFIFSINTSVDNTNKNINLPSNEDLQYSFIGKEYQQVGSCVHYRSEDNIGMSHVYSLPYQFQYFIHLNNSFQADFFYTVRRLTMTDGRPFQHNLFIVISQCFPLLKELYVINYQPQINKEHSSILIIYPHLILLNLVETHADYAKELLFDKSTHLPSLSDLYIEFKSLAMITNNFTNNRIRRNCAKIKKLHIDKCLRPKNFHEYFPLL</sequence>
<protein>
    <recommendedName>
        <fullName evidence="1">F-box domain-containing protein</fullName>
    </recommendedName>
</protein>
<organism evidence="2 3">
    <name type="scientific">Rotaria sordida</name>
    <dbReference type="NCBI Taxonomy" id="392033"/>
    <lineage>
        <taxon>Eukaryota</taxon>
        <taxon>Metazoa</taxon>
        <taxon>Spiralia</taxon>
        <taxon>Gnathifera</taxon>
        <taxon>Rotifera</taxon>
        <taxon>Eurotatoria</taxon>
        <taxon>Bdelloidea</taxon>
        <taxon>Philodinida</taxon>
        <taxon>Philodinidae</taxon>
        <taxon>Rotaria</taxon>
    </lineage>
</organism>
<dbReference type="Proteomes" id="UP000663882">
    <property type="component" value="Unassembled WGS sequence"/>
</dbReference>
<name>A0A814X9E6_9BILA</name>
<dbReference type="EMBL" id="CAJNOO010001889">
    <property type="protein sequence ID" value="CAF1211104.1"/>
    <property type="molecule type" value="Genomic_DNA"/>
</dbReference>
<evidence type="ECO:0000313" key="2">
    <source>
        <dbReference type="EMBL" id="CAF1211104.1"/>
    </source>
</evidence>
<dbReference type="PROSITE" id="PS50181">
    <property type="entry name" value="FBOX"/>
    <property type="match status" value="1"/>
</dbReference>
<accession>A0A814X9E6</accession>
<gene>
    <name evidence="2" type="ORF">RFH988_LOCUS25131</name>
</gene>
<reference evidence="2" key="1">
    <citation type="submission" date="2021-02" db="EMBL/GenBank/DDBJ databases">
        <authorList>
            <person name="Nowell W R."/>
        </authorList>
    </citation>
    <scope>NUCLEOTIDE SEQUENCE</scope>
</reference>
<feature type="domain" description="F-box" evidence="1">
    <location>
        <begin position="8"/>
        <end position="55"/>
    </location>
</feature>
<proteinExistence type="predicted"/>
<evidence type="ECO:0000259" key="1">
    <source>
        <dbReference type="PROSITE" id="PS50181"/>
    </source>
</evidence>